<dbReference type="PANTHER" id="PTHR33867">
    <property type="entry name" value="RIBOSOME MATURATION FACTOR RIMP"/>
    <property type="match status" value="1"/>
</dbReference>
<protein>
    <recommendedName>
        <fullName evidence="3">Ribosome maturation factor RimP</fullName>
    </recommendedName>
</protein>
<dbReference type="InterPro" id="IPR035956">
    <property type="entry name" value="RimP_N_sf"/>
</dbReference>
<dbReference type="InterPro" id="IPR003728">
    <property type="entry name" value="Ribosome_maturation_RimP"/>
</dbReference>
<reference evidence="7" key="1">
    <citation type="submission" date="2020-03" db="EMBL/GenBank/DDBJ databases">
        <title>Genome of Pelagibius litoralis DSM 21314T.</title>
        <authorList>
            <person name="Wang G."/>
        </authorList>
    </citation>
    <scope>NUCLEOTIDE SEQUENCE</scope>
    <source>
        <strain evidence="7">DSM 21314</strain>
    </source>
</reference>
<dbReference type="GO" id="GO:0005829">
    <property type="term" value="C:cytosol"/>
    <property type="evidence" value="ECO:0007669"/>
    <property type="project" value="TreeGrafter"/>
</dbReference>
<dbReference type="CDD" id="cd01734">
    <property type="entry name" value="YlxS_C"/>
    <property type="match status" value="1"/>
</dbReference>
<dbReference type="PANTHER" id="PTHR33867:SF1">
    <property type="entry name" value="RIBOSOME MATURATION FACTOR RIMP"/>
    <property type="match status" value="1"/>
</dbReference>
<keyword evidence="2 3" id="KW-0690">Ribosome biogenesis</keyword>
<dbReference type="InterPro" id="IPR036847">
    <property type="entry name" value="RimP_C_sf"/>
</dbReference>
<comment type="similarity">
    <text evidence="3">Belongs to the RimP family.</text>
</comment>
<accession>A0A967KEY9</accession>
<dbReference type="Gene3D" id="3.30.300.70">
    <property type="entry name" value="RimP-like superfamily, N-terminal"/>
    <property type="match status" value="1"/>
</dbReference>
<dbReference type="HAMAP" id="MF_01077">
    <property type="entry name" value="RimP"/>
    <property type="match status" value="1"/>
</dbReference>
<sequence>MATAGWRNALRAAGCGRKVRFSQSDDTTVTGIVGLPSGGPLAHFFYLSITFTGGWAVSQALEQAPALLAKTSEGKAAEVEALIAPALEAMGYDIVRVQLSGGDRLSLQIMAERRVDGTMNVDNCAEVSRAVAAILDVEDPIESAYTLEVSSPGIDRPLTRLADFDRFAGFDGRVEMAMPIDGQRRFIGRIVGTRGAAMVLDCEAGEVVLPFAEMQRAKLLLTDELIAASQGPGSSGSPDSGDTPEDGN</sequence>
<dbReference type="FunFam" id="3.30.300.70:FF:000001">
    <property type="entry name" value="Ribosome maturation factor RimP"/>
    <property type="match status" value="1"/>
</dbReference>
<feature type="domain" description="Ribosome maturation factor RimP C-terminal" evidence="6">
    <location>
        <begin position="158"/>
        <end position="222"/>
    </location>
</feature>
<feature type="compositionally biased region" description="Low complexity" evidence="4">
    <location>
        <begin position="229"/>
        <end position="241"/>
    </location>
</feature>
<dbReference type="InterPro" id="IPR028989">
    <property type="entry name" value="RimP_N"/>
</dbReference>
<comment type="function">
    <text evidence="3">Required for maturation of 30S ribosomal subunits.</text>
</comment>
<evidence type="ECO:0000259" key="6">
    <source>
        <dbReference type="Pfam" id="PF17384"/>
    </source>
</evidence>
<dbReference type="AlphaFoldDB" id="A0A967KEY9"/>
<evidence type="ECO:0000256" key="4">
    <source>
        <dbReference type="SAM" id="MobiDB-lite"/>
    </source>
</evidence>
<evidence type="ECO:0000256" key="2">
    <source>
        <dbReference type="ARBA" id="ARBA00022517"/>
    </source>
</evidence>
<evidence type="ECO:0000256" key="3">
    <source>
        <dbReference type="HAMAP-Rule" id="MF_01077"/>
    </source>
</evidence>
<comment type="subcellular location">
    <subcellularLocation>
        <location evidence="3">Cytoplasm</location>
    </subcellularLocation>
</comment>
<gene>
    <name evidence="3 7" type="primary">rimP</name>
    <name evidence="7" type="ORF">HBA54_26595</name>
</gene>
<name>A0A967KEY9_9PROT</name>
<dbReference type="InterPro" id="IPR028998">
    <property type="entry name" value="RimP_C"/>
</dbReference>
<feature type="domain" description="Ribosome maturation factor RimP N-terminal" evidence="5">
    <location>
        <begin position="82"/>
        <end position="155"/>
    </location>
</feature>
<evidence type="ECO:0000259" key="5">
    <source>
        <dbReference type="Pfam" id="PF02576"/>
    </source>
</evidence>
<dbReference type="EMBL" id="JAAQPH010000034">
    <property type="protein sequence ID" value="NIA72164.1"/>
    <property type="molecule type" value="Genomic_DNA"/>
</dbReference>
<evidence type="ECO:0000256" key="1">
    <source>
        <dbReference type="ARBA" id="ARBA00022490"/>
    </source>
</evidence>
<dbReference type="GO" id="GO:0000028">
    <property type="term" value="P:ribosomal small subunit assembly"/>
    <property type="evidence" value="ECO:0007669"/>
    <property type="project" value="TreeGrafter"/>
</dbReference>
<proteinExistence type="inferred from homology"/>
<dbReference type="SUPFAM" id="SSF74942">
    <property type="entry name" value="YhbC-like, C-terminal domain"/>
    <property type="match status" value="1"/>
</dbReference>
<dbReference type="Proteomes" id="UP000761264">
    <property type="component" value="Unassembled WGS sequence"/>
</dbReference>
<dbReference type="Pfam" id="PF17384">
    <property type="entry name" value="DUF150_C"/>
    <property type="match status" value="1"/>
</dbReference>
<dbReference type="SUPFAM" id="SSF75420">
    <property type="entry name" value="YhbC-like, N-terminal domain"/>
    <property type="match status" value="1"/>
</dbReference>
<evidence type="ECO:0000313" key="7">
    <source>
        <dbReference type="EMBL" id="NIA72164.1"/>
    </source>
</evidence>
<organism evidence="7 8">
    <name type="scientific">Pelagibius litoralis</name>
    <dbReference type="NCBI Taxonomy" id="374515"/>
    <lineage>
        <taxon>Bacteria</taxon>
        <taxon>Pseudomonadati</taxon>
        <taxon>Pseudomonadota</taxon>
        <taxon>Alphaproteobacteria</taxon>
        <taxon>Rhodospirillales</taxon>
        <taxon>Rhodovibrionaceae</taxon>
        <taxon>Pelagibius</taxon>
    </lineage>
</organism>
<dbReference type="Pfam" id="PF02576">
    <property type="entry name" value="RimP_N"/>
    <property type="match status" value="1"/>
</dbReference>
<evidence type="ECO:0000313" key="8">
    <source>
        <dbReference type="Proteomes" id="UP000761264"/>
    </source>
</evidence>
<keyword evidence="8" id="KW-1185">Reference proteome</keyword>
<feature type="region of interest" description="Disordered" evidence="4">
    <location>
        <begin position="228"/>
        <end position="248"/>
    </location>
</feature>
<dbReference type="NCBIfam" id="NF000932">
    <property type="entry name" value="PRK00092.2-5"/>
    <property type="match status" value="1"/>
</dbReference>
<keyword evidence="1 3" id="KW-0963">Cytoplasm</keyword>
<comment type="caution">
    <text evidence="7">The sequence shown here is derived from an EMBL/GenBank/DDBJ whole genome shotgun (WGS) entry which is preliminary data.</text>
</comment>
<dbReference type="GO" id="GO:0006412">
    <property type="term" value="P:translation"/>
    <property type="evidence" value="ECO:0007669"/>
    <property type="project" value="TreeGrafter"/>
</dbReference>